<dbReference type="EMBL" id="MFIV01000045">
    <property type="protein sequence ID" value="OGF99080.1"/>
    <property type="molecule type" value="Genomic_DNA"/>
</dbReference>
<proteinExistence type="predicted"/>
<gene>
    <name evidence="1" type="ORF">A2Z86_05420</name>
</gene>
<sequence length="216" mass="25058">MEIIERNIPSKIIYRDRTEKASFIVEQFGQYLLDPLIDIGCDKKRLSSYLPGGFNCLGLDISPGADIICNLDQTSIPVRDKVFNTVLCSDVLEHLEQLHAGFAELFRIARRYVIISLPNCWSDMKFLIRHSEPSSGKFYGLPLEAPEDRHRWFFNYIEASNFLIHHPGARHAAKTLTLYKYYGVRSASYYLARLILDQRKFDNLFVNTVWAVYELK</sequence>
<protein>
    <recommendedName>
        <fullName evidence="3">Methyltransferase type 11 domain-containing protein</fullName>
    </recommendedName>
</protein>
<comment type="caution">
    <text evidence="1">The sequence shown here is derived from an EMBL/GenBank/DDBJ whole genome shotgun (WGS) entry which is preliminary data.</text>
</comment>
<dbReference type="Proteomes" id="UP000176992">
    <property type="component" value="Unassembled WGS sequence"/>
</dbReference>
<accession>A0A1F5YFY5</accession>
<name>A0A1F5YFY5_9BACT</name>
<dbReference type="InterPro" id="IPR029063">
    <property type="entry name" value="SAM-dependent_MTases_sf"/>
</dbReference>
<organism evidence="1 2">
    <name type="scientific">Candidatus Glassbacteria bacterium GWA2_58_10</name>
    <dbReference type="NCBI Taxonomy" id="1817865"/>
    <lineage>
        <taxon>Bacteria</taxon>
        <taxon>Candidatus Glassiibacteriota</taxon>
    </lineage>
</organism>
<evidence type="ECO:0008006" key="3">
    <source>
        <dbReference type="Google" id="ProtNLM"/>
    </source>
</evidence>
<dbReference type="SUPFAM" id="SSF53335">
    <property type="entry name" value="S-adenosyl-L-methionine-dependent methyltransferases"/>
    <property type="match status" value="1"/>
</dbReference>
<dbReference type="Gene3D" id="3.40.50.150">
    <property type="entry name" value="Vaccinia Virus protein VP39"/>
    <property type="match status" value="1"/>
</dbReference>
<dbReference type="AlphaFoldDB" id="A0A1F5YFY5"/>
<evidence type="ECO:0000313" key="2">
    <source>
        <dbReference type="Proteomes" id="UP000176992"/>
    </source>
</evidence>
<dbReference type="Pfam" id="PF13489">
    <property type="entry name" value="Methyltransf_23"/>
    <property type="match status" value="1"/>
</dbReference>
<reference evidence="1 2" key="1">
    <citation type="journal article" date="2016" name="Nat. Commun.">
        <title>Thousands of microbial genomes shed light on interconnected biogeochemical processes in an aquifer system.</title>
        <authorList>
            <person name="Anantharaman K."/>
            <person name="Brown C.T."/>
            <person name="Hug L.A."/>
            <person name="Sharon I."/>
            <person name="Castelle C.J."/>
            <person name="Probst A.J."/>
            <person name="Thomas B.C."/>
            <person name="Singh A."/>
            <person name="Wilkins M.J."/>
            <person name="Karaoz U."/>
            <person name="Brodie E.L."/>
            <person name="Williams K.H."/>
            <person name="Hubbard S.S."/>
            <person name="Banfield J.F."/>
        </authorList>
    </citation>
    <scope>NUCLEOTIDE SEQUENCE [LARGE SCALE GENOMIC DNA]</scope>
</reference>
<evidence type="ECO:0000313" key="1">
    <source>
        <dbReference type="EMBL" id="OGF99080.1"/>
    </source>
</evidence>